<proteinExistence type="inferred from homology"/>
<keyword evidence="10 11" id="KW-0472">Membrane</keyword>
<keyword evidence="8 11" id="KW-1133">Transmembrane helix</keyword>
<evidence type="ECO:0000256" key="11">
    <source>
        <dbReference type="SAM" id="Phobius"/>
    </source>
</evidence>
<dbReference type="EMBL" id="JBHRTB010000010">
    <property type="protein sequence ID" value="MFC3145944.1"/>
    <property type="molecule type" value="Genomic_DNA"/>
</dbReference>
<evidence type="ECO:0000256" key="5">
    <source>
        <dbReference type="ARBA" id="ARBA00022519"/>
    </source>
</evidence>
<dbReference type="InterPro" id="IPR045863">
    <property type="entry name" value="CorA_TM1_TM2"/>
</dbReference>
<keyword evidence="5" id="KW-0997">Cell inner membrane</keyword>
<accession>A0ABV7H0I4</accession>
<dbReference type="Pfam" id="PF01544">
    <property type="entry name" value="CorA"/>
    <property type="match status" value="1"/>
</dbReference>
<dbReference type="SUPFAM" id="SSF144083">
    <property type="entry name" value="Magnesium transport protein CorA, transmembrane region"/>
    <property type="match status" value="1"/>
</dbReference>
<keyword evidence="13" id="KW-1185">Reference proteome</keyword>
<gene>
    <name evidence="12" type="ORF">ACFOGP_24690</name>
</gene>
<dbReference type="SUPFAM" id="SSF143865">
    <property type="entry name" value="CorA soluble domain-like"/>
    <property type="match status" value="1"/>
</dbReference>
<keyword evidence="7" id="KW-0862">Zinc</keyword>
<dbReference type="CDD" id="cd12833">
    <property type="entry name" value="ZntB-like_1"/>
    <property type="match status" value="1"/>
</dbReference>
<keyword evidence="4" id="KW-1003">Cell membrane</keyword>
<evidence type="ECO:0000256" key="3">
    <source>
        <dbReference type="ARBA" id="ARBA00022448"/>
    </source>
</evidence>
<dbReference type="Gene3D" id="1.20.58.340">
    <property type="entry name" value="Magnesium transport protein CorA, transmembrane region"/>
    <property type="match status" value="2"/>
</dbReference>
<comment type="subcellular location">
    <subcellularLocation>
        <location evidence="1">Cell membrane</location>
        <topology evidence="1">Multi-pass membrane protein</topology>
    </subcellularLocation>
</comment>
<name>A0ABV7H0I4_9RHOB</name>
<evidence type="ECO:0000256" key="2">
    <source>
        <dbReference type="ARBA" id="ARBA00009765"/>
    </source>
</evidence>
<dbReference type="InterPro" id="IPR045861">
    <property type="entry name" value="CorA_cytoplasmic_dom"/>
</dbReference>
<feature type="transmembrane region" description="Helical" evidence="11">
    <location>
        <begin position="265"/>
        <end position="288"/>
    </location>
</feature>
<keyword evidence="9" id="KW-0406">Ion transport</keyword>
<evidence type="ECO:0000256" key="9">
    <source>
        <dbReference type="ARBA" id="ARBA00023065"/>
    </source>
</evidence>
<evidence type="ECO:0000256" key="4">
    <source>
        <dbReference type="ARBA" id="ARBA00022475"/>
    </source>
</evidence>
<dbReference type="RefSeq" id="WP_275635190.1">
    <property type="nucleotide sequence ID" value="NZ_JARGYD010000022.1"/>
</dbReference>
<feature type="transmembrane region" description="Helical" evidence="11">
    <location>
        <begin position="300"/>
        <end position="320"/>
    </location>
</feature>
<evidence type="ECO:0000256" key="7">
    <source>
        <dbReference type="ARBA" id="ARBA00022833"/>
    </source>
</evidence>
<protein>
    <submittedName>
        <fullName evidence="12">Zinc transporter ZntB</fullName>
    </submittedName>
</protein>
<comment type="similarity">
    <text evidence="2">Belongs to the CorA metal ion transporter (MIT) (TC 1.A.35) family.</text>
</comment>
<evidence type="ECO:0000313" key="13">
    <source>
        <dbReference type="Proteomes" id="UP001595632"/>
    </source>
</evidence>
<dbReference type="InterPro" id="IPR002523">
    <property type="entry name" value="MgTranspt_CorA/ZnTranspt_ZntB"/>
</dbReference>
<reference evidence="13" key="1">
    <citation type="journal article" date="2019" name="Int. J. Syst. Evol. Microbiol.">
        <title>The Global Catalogue of Microorganisms (GCM) 10K type strain sequencing project: providing services to taxonomists for standard genome sequencing and annotation.</title>
        <authorList>
            <consortium name="The Broad Institute Genomics Platform"/>
            <consortium name="The Broad Institute Genome Sequencing Center for Infectious Disease"/>
            <person name="Wu L."/>
            <person name="Ma J."/>
        </authorList>
    </citation>
    <scope>NUCLEOTIDE SEQUENCE [LARGE SCALE GENOMIC DNA]</scope>
    <source>
        <strain evidence="13">KCTC 52366</strain>
    </source>
</reference>
<keyword evidence="3" id="KW-0813">Transport</keyword>
<comment type="caution">
    <text evidence="12">The sequence shown here is derived from an EMBL/GenBank/DDBJ whole genome shotgun (WGS) entry which is preliminary data.</text>
</comment>
<evidence type="ECO:0000256" key="8">
    <source>
        <dbReference type="ARBA" id="ARBA00022989"/>
    </source>
</evidence>
<keyword evidence="6 11" id="KW-0812">Transmembrane</keyword>
<dbReference type="Gene3D" id="3.30.460.20">
    <property type="entry name" value="CorA soluble domain-like"/>
    <property type="match status" value="1"/>
</dbReference>
<evidence type="ECO:0000313" key="12">
    <source>
        <dbReference type="EMBL" id="MFC3145944.1"/>
    </source>
</evidence>
<evidence type="ECO:0000256" key="6">
    <source>
        <dbReference type="ARBA" id="ARBA00022692"/>
    </source>
</evidence>
<dbReference type="PANTHER" id="PTHR46494">
    <property type="entry name" value="CORA FAMILY METAL ION TRANSPORTER (EUROFUNG)"/>
    <property type="match status" value="1"/>
</dbReference>
<dbReference type="PANTHER" id="PTHR46494:SF3">
    <property type="entry name" value="ZINC TRANSPORT PROTEIN ZNTB"/>
    <property type="match status" value="1"/>
</dbReference>
<evidence type="ECO:0000256" key="10">
    <source>
        <dbReference type="ARBA" id="ARBA00023136"/>
    </source>
</evidence>
<evidence type="ECO:0000256" key="1">
    <source>
        <dbReference type="ARBA" id="ARBA00004651"/>
    </source>
</evidence>
<dbReference type="Proteomes" id="UP001595632">
    <property type="component" value="Unassembled WGS sequence"/>
</dbReference>
<sequence length="336" mass="37023">MSDHILFAHSLNGATPGSELTGQAVADSLEAPELAWVHMNAGDPATAAWIETHMSYLPLAVRHALVADATRPRVSFHGDGAMIFLRGLNTNPGSEPEDMVSLRIWIDPARIVTLSLRQLAAVRELRQSVADGTGPQDAGTFLAEIAARLNARIVDRVDVLDDDGERIEQAVLSDEADPGTLRPQITDIRQELVDLRRYLRPQRDALGQLVGDRLSFLEDEARLELAEQQDVLTRTVEDLEGLSERLVVARDEIASAHSDRLNRNLYILSVISAVFLPLSFLTGLLGINVGGIPGTADGDAFWKVTAALGGFLVLQVLVLWRMRWVNVPARWRRQRK</sequence>
<organism evidence="12 13">
    <name type="scientific">Psychromarinibacter halotolerans</name>
    <dbReference type="NCBI Taxonomy" id="1775175"/>
    <lineage>
        <taxon>Bacteria</taxon>
        <taxon>Pseudomonadati</taxon>
        <taxon>Pseudomonadota</taxon>
        <taxon>Alphaproteobacteria</taxon>
        <taxon>Rhodobacterales</taxon>
        <taxon>Paracoccaceae</taxon>
        <taxon>Psychromarinibacter</taxon>
    </lineage>
</organism>